<feature type="region of interest" description="Disordered" evidence="2">
    <location>
        <begin position="955"/>
        <end position="992"/>
    </location>
</feature>
<feature type="compositionally biased region" description="Polar residues" evidence="2">
    <location>
        <begin position="960"/>
        <end position="976"/>
    </location>
</feature>
<feature type="region of interest" description="Disordered" evidence="2">
    <location>
        <begin position="659"/>
        <end position="710"/>
    </location>
</feature>
<feature type="region of interest" description="Disordered" evidence="2">
    <location>
        <begin position="1084"/>
        <end position="1106"/>
    </location>
</feature>
<proteinExistence type="predicted"/>
<gene>
    <name evidence="3" type="ORF">TTHERM_00684650</name>
</gene>
<name>I7M452_TETTS</name>
<evidence type="ECO:0000256" key="1">
    <source>
        <dbReference type="SAM" id="Coils"/>
    </source>
</evidence>
<evidence type="ECO:0000256" key="2">
    <source>
        <dbReference type="SAM" id="MobiDB-lite"/>
    </source>
</evidence>
<evidence type="ECO:0000313" key="4">
    <source>
        <dbReference type="Proteomes" id="UP000009168"/>
    </source>
</evidence>
<protein>
    <submittedName>
        <fullName evidence="3">Uncharacterized protein</fullName>
    </submittedName>
</protein>
<dbReference type="AlphaFoldDB" id="I7M452"/>
<organism evidence="3 4">
    <name type="scientific">Tetrahymena thermophila (strain SB210)</name>
    <dbReference type="NCBI Taxonomy" id="312017"/>
    <lineage>
        <taxon>Eukaryota</taxon>
        <taxon>Sar</taxon>
        <taxon>Alveolata</taxon>
        <taxon>Ciliophora</taxon>
        <taxon>Intramacronucleata</taxon>
        <taxon>Oligohymenophorea</taxon>
        <taxon>Hymenostomatida</taxon>
        <taxon>Tetrahymenina</taxon>
        <taxon>Tetrahymenidae</taxon>
        <taxon>Tetrahymena</taxon>
    </lineage>
</organism>
<evidence type="ECO:0000313" key="3">
    <source>
        <dbReference type="EMBL" id="EAS04921.2"/>
    </source>
</evidence>
<dbReference type="EMBL" id="GG662435">
    <property type="protein sequence ID" value="EAS04921.2"/>
    <property type="molecule type" value="Genomic_DNA"/>
</dbReference>
<feature type="compositionally biased region" description="Basic and acidic residues" evidence="2">
    <location>
        <begin position="349"/>
        <end position="359"/>
    </location>
</feature>
<sequence>MEFQQYGQQIPTFQASSYFQQEQQLNGDAIQQKLEFNESKQTLEMEGSMPASLFQIDQSMINRIENDSNNNILQRASDLQNVYQMLDNGNSQQDISITTSTQIIKVQDCDNDQNNETLKQLREFLVDQIEDVSLNDIYANYELLTNYCLKQQFLLQNKHFNPKVYFQGKKISQIQFNDIFTEQKVQTQTNTNVTNANQEGKVIQNKPFEKQRKNFQNSKVSSGIQLDFVKEVKEESFSVGSVTPQSPAQNTIIAGFQKYPQHHISTPVKKNSINLSSASTKLGFQPNSGVYSYINSSNQAFDMSRSLLQSRSIQQGSNYNINQPQDQQKDEVTLTKGENFNTQNTQASKETKQIQKEKTNCQQKKKPNLIQTNQNNNQLMQKSPKSKLVEQINNFEAQASSNKNKNYISYIRDYSGGSGNKEVSSSSKQNLNGNNSKLIQNNNSHTNSATNIANLQTNHLKNVQINLYSSKGSSNLPIDNLNKLENQQKTDNLIKTESLNKIDIFQKPDQQKKQENLNYIDNFQKKESQISQQNVSKLDNLINYDTLSKIDNLNKIDKIEGQSKFGNLVNNNDQKKLESNSKTDFLLNQNNNNFLSKNKSLSPKGQQSIGLKSQLTKKERFQNLQLTDYVYSSATNQSQTTQSKKSAVINLNLKLSPKGSSQRVQVSQLDGNKVNDNKYESNRRSANSSQETTKQELKKVQINPGNKERKSISIHLESTKYYQYNNEQPISVKIDKIQKDSASKVTNSSNISQSPLSSQILKDQVKLKNEINKLSKLLDSNSNKQEQNQNTNDQITVSLQSTQQQIQSQTLINTASTSNTNKQSIEFNKNSMKKQMHYTIPLIKDLNLSKVSSQAILPEDNGSHREIKDYATSAANSRTVSPSNPLKEMRIPTSGNSLNNSNARLSSSLQPTPRDHHDQIHSAVINQNINHQVARNIASVISILNNKVSIENKSMPRGYNTLSNKSNPLSPNQRSLSRGKITPLLSGQVPSELNSRNTSQIYQSNFMSSNQCTSQNNRNLLNSPSYGSIFQPQLSQKYTQIYQQMELLNQKFNQMGNNNPQQQINVNIQSNLNSNNGSQVCLGQPNSSNTLRNSSKNNVKNVKKNI</sequence>
<feature type="compositionally biased region" description="Polar residues" evidence="2">
    <location>
        <begin position="421"/>
        <end position="437"/>
    </location>
</feature>
<feature type="region of interest" description="Disordered" evidence="2">
    <location>
        <begin position="872"/>
        <end position="916"/>
    </location>
</feature>
<reference evidence="4" key="1">
    <citation type="journal article" date="2006" name="PLoS Biol.">
        <title>Macronuclear genome sequence of the ciliate Tetrahymena thermophila, a model eukaryote.</title>
        <authorList>
            <person name="Eisen J.A."/>
            <person name="Coyne R.S."/>
            <person name="Wu M."/>
            <person name="Wu D."/>
            <person name="Thiagarajan M."/>
            <person name="Wortman J.R."/>
            <person name="Badger J.H."/>
            <person name="Ren Q."/>
            <person name="Amedeo P."/>
            <person name="Jones K.M."/>
            <person name="Tallon L.J."/>
            <person name="Delcher A.L."/>
            <person name="Salzberg S.L."/>
            <person name="Silva J.C."/>
            <person name="Haas B.J."/>
            <person name="Majoros W.H."/>
            <person name="Farzad M."/>
            <person name="Carlton J.M."/>
            <person name="Smith R.K. Jr."/>
            <person name="Garg J."/>
            <person name="Pearlman R.E."/>
            <person name="Karrer K.M."/>
            <person name="Sun L."/>
            <person name="Manning G."/>
            <person name="Elde N.C."/>
            <person name="Turkewitz A.P."/>
            <person name="Asai D.J."/>
            <person name="Wilkes D.E."/>
            <person name="Wang Y."/>
            <person name="Cai H."/>
            <person name="Collins K."/>
            <person name="Stewart B.A."/>
            <person name="Lee S.R."/>
            <person name="Wilamowska K."/>
            <person name="Weinberg Z."/>
            <person name="Ruzzo W.L."/>
            <person name="Wloga D."/>
            <person name="Gaertig J."/>
            <person name="Frankel J."/>
            <person name="Tsao C.-C."/>
            <person name="Gorovsky M.A."/>
            <person name="Keeling P.J."/>
            <person name="Waller R.F."/>
            <person name="Patron N.J."/>
            <person name="Cherry J.M."/>
            <person name="Stover N.A."/>
            <person name="Krieger C.J."/>
            <person name="del Toro C."/>
            <person name="Ryder H.F."/>
            <person name="Williamson S.C."/>
            <person name="Barbeau R.A."/>
            <person name="Hamilton E.P."/>
            <person name="Orias E."/>
        </authorList>
    </citation>
    <scope>NUCLEOTIDE SEQUENCE [LARGE SCALE GENOMIC DNA]</scope>
    <source>
        <strain evidence="4">SB210</strain>
    </source>
</reference>
<dbReference type="Proteomes" id="UP000009168">
    <property type="component" value="Unassembled WGS sequence"/>
</dbReference>
<feature type="compositionally biased region" description="Basic and acidic residues" evidence="2">
    <location>
        <begin position="673"/>
        <end position="683"/>
    </location>
</feature>
<feature type="compositionally biased region" description="Low complexity" evidence="2">
    <location>
        <begin position="894"/>
        <end position="909"/>
    </location>
</feature>
<feature type="compositionally biased region" description="Polar residues" evidence="2">
    <location>
        <begin position="659"/>
        <end position="670"/>
    </location>
</feature>
<feature type="coiled-coil region" evidence="1">
    <location>
        <begin position="767"/>
        <end position="794"/>
    </location>
</feature>
<feature type="region of interest" description="Disordered" evidence="2">
    <location>
        <begin position="417"/>
        <end position="437"/>
    </location>
</feature>
<dbReference type="InParanoid" id="I7M452"/>
<feature type="compositionally biased region" description="Polar residues" evidence="2">
    <location>
        <begin position="873"/>
        <end position="884"/>
    </location>
</feature>
<keyword evidence="1" id="KW-0175">Coiled coil</keyword>
<feature type="region of interest" description="Disordered" evidence="2">
    <location>
        <begin position="344"/>
        <end position="364"/>
    </location>
</feature>
<dbReference type="GeneID" id="7830697"/>
<dbReference type="RefSeq" id="XP_001025166.2">
    <property type="nucleotide sequence ID" value="XM_001025166.2"/>
</dbReference>
<dbReference type="OrthoDB" id="6161073at2759"/>
<accession>I7M452</accession>
<dbReference type="KEGG" id="tet:TTHERM_00684650"/>
<keyword evidence="4" id="KW-1185">Reference proteome</keyword>